<gene>
    <name evidence="1" type="ORF">LCGC14_2463710</name>
</gene>
<accession>A0A0F9BCG6</accession>
<organism evidence="1">
    <name type="scientific">marine sediment metagenome</name>
    <dbReference type="NCBI Taxonomy" id="412755"/>
    <lineage>
        <taxon>unclassified sequences</taxon>
        <taxon>metagenomes</taxon>
        <taxon>ecological metagenomes</taxon>
    </lineage>
</organism>
<sequence length="460" mass="50127">TLDLTMRNDDLNSGAADGYYSPDHASARDSFDLGLPVRWKFSYSGSTRYKWRGKIESIRPVPGRYAERKTRITCTDWFDVAGKSKVTLQGVQFNVSADTGIAALISGMSNLPPASTLSAGQDSFPTIFDSSRDESTAISTELNRLVMSELGYLYMKGSSDSGGELIFEDRHTRAKFGAAAASLGDACLLTFDIDRTTRNIFNKVKVEVNPREIDASASVLFTLQSTPLVAQSGSLIIEGRYTDPVQRGTLRIGGASMVDSASDTDFKMWTASDGSGTDLTGDFTVTTCYGGNTVRYEISNDGTQAGYITLLQARGRAIAVREPSISEKLNQDSIKTYEESTLKVNMPYQEDALVADDAATALLSAWKDPTSVGKKASFIANLSDDLMTYFMLYEPGDKITITETMTLVDLDYFINGAEIAIDRDDMIKVTWILTPASLVKYWILGIVGASEMGETTVLGY</sequence>
<reference evidence="1" key="1">
    <citation type="journal article" date="2015" name="Nature">
        <title>Complex archaea that bridge the gap between prokaryotes and eukaryotes.</title>
        <authorList>
            <person name="Spang A."/>
            <person name="Saw J.H."/>
            <person name="Jorgensen S.L."/>
            <person name="Zaremba-Niedzwiedzka K."/>
            <person name="Martijn J."/>
            <person name="Lind A.E."/>
            <person name="van Eijk R."/>
            <person name="Schleper C."/>
            <person name="Guy L."/>
            <person name="Ettema T.J."/>
        </authorList>
    </citation>
    <scope>NUCLEOTIDE SEQUENCE</scope>
</reference>
<feature type="non-terminal residue" evidence="1">
    <location>
        <position position="1"/>
    </location>
</feature>
<name>A0A0F9BCG6_9ZZZZ</name>
<proteinExistence type="predicted"/>
<dbReference type="AlphaFoldDB" id="A0A0F9BCG6"/>
<evidence type="ECO:0000313" key="1">
    <source>
        <dbReference type="EMBL" id="KKL19614.1"/>
    </source>
</evidence>
<protein>
    <submittedName>
        <fullName evidence="1">Uncharacterized protein</fullName>
    </submittedName>
</protein>
<comment type="caution">
    <text evidence="1">The sequence shown here is derived from an EMBL/GenBank/DDBJ whole genome shotgun (WGS) entry which is preliminary data.</text>
</comment>
<dbReference type="EMBL" id="LAZR01038419">
    <property type="protein sequence ID" value="KKL19614.1"/>
    <property type="molecule type" value="Genomic_DNA"/>
</dbReference>